<dbReference type="InterPro" id="IPR006683">
    <property type="entry name" value="Thioestr_dom"/>
</dbReference>
<reference evidence="3 4" key="1">
    <citation type="journal article" date="2015" name="Int. J. Syst. Evol. Microbiol.">
        <title>Amycolatopsis rhabdoformis sp. nov., an actinomycete isolated from a tropical forest soil.</title>
        <authorList>
            <person name="Souza W.R."/>
            <person name="Silva R.E."/>
            <person name="Goodfellow M."/>
            <person name="Busarakam K."/>
            <person name="Figueiro F.S."/>
            <person name="Ferreira D."/>
            <person name="Rodrigues-Filho E."/>
            <person name="Moraes L.A.B."/>
            <person name="Zucchi T.D."/>
        </authorList>
    </citation>
    <scope>NUCLEOTIDE SEQUENCE [LARGE SCALE GENOMIC DNA]</scope>
    <source>
        <strain evidence="3 4">NCIMB 14900</strain>
    </source>
</reference>
<dbReference type="CDD" id="cd03443">
    <property type="entry name" value="PaaI_thioesterase"/>
    <property type="match status" value="1"/>
</dbReference>
<organism evidence="3 4">
    <name type="scientific">Amycolatopsis rhabdoformis</name>
    <dbReference type="NCBI Taxonomy" id="1448059"/>
    <lineage>
        <taxon>Bacteria</taxon>
        <taxon>Bacillati</taxon>
        <taxon>Actinomycetota</taxon>
        <taxon>Actinomycetes</taxon>
        <taxon>Pseudonocardiales</taxon>
        <taxon>Pseudonocardiaceae</taxon>
        <taxon>Amycolatopsis</taxon>
    </lineage>
</organism>
<keyword evidence="1 3" id="KW-0378">Hydrolase</keyword>
<accession>A0ABZ1HVE0</accession>
<dbReference type="RefSeq" id="WP_326565186.1">
    <property type="nucleotide sequence ID" value="NZ_CP142149.1"/>
</dbReference>
<dbReference type="InterPro" id="IPR003736">
    <property type="entry name" value="PAAI_dom"/>
</dbReference>
<feature type="domain" description="Thioesterase" evidence="2">
    <location>
        <begin position="73"/>
        <end position="150"/>
    </location>
</feature>
<evidence type="ECO:0000313" key="4">
    <source>
        <dbReference type="Proteomes" id="UP001330812"/>
    </source>
</evidence>
<dbReference type="Proteomes" id="UP001330812">
    <property type="component" value="Chromosome"/>
</dbReference>
<dbReference type="PANTHER" id="PTHR43240">
    <property type="entry name" value="1,4-DIHYDROXY-2-NAPHTHOYL-COA THIOESTERASE 1"/>
    <property type="match status" value="1"/>
</dbReference>
<evidence type="ECO:0000259" key="2">
    <source>
        <dbReference type="Pfam" id="PF03061"/>
    </source>
</evidence>
<dbReference type="Gene3D" id="3.10.129.10">
    <property type="entry name" value="Hotdog Thioesterase"/>
    <property type="match status" value="1"/>
</dbReference>
<gene>
    <name evidence="3" type="ORF">VSH64_25420</name>
</gene>
<dbReference type="InterPro" id="IPR029069">
    <property type="entry name" value="HotDog_dom_sf"/>
</dbReference>
<evidence type="ECO:0000313" key="3">
    <source>
        <dbReference type="EMBL" id="WSE26218.1"/>
    </source>
</evidence>
<dbReference type="SUPFAM" id="SSF54637">
    <property type="entry name" value="Thioesterase/thiol ester dehydrase-isomerase"/>
    <property type="match status" value="1"/>
</dbReference>
<dbReference type="PANTHER" id="PTHR43240:SF1">
    <property type="entry name" value="BLR5584 PROTEIN"/>
    <property type="match status" value="1"/>
</dbReference>
<keyword evidence="4" id="KW-1185">Reference proteome</keyword>
<name>A0ABZ1HVE0_9PSEU</name>
<dbReference type="Pfam" id="PF03061">
    <property type="entry name" value="4HBT"/>
    <property type="match status" value="1"/>
</dbReference>
<sequence>MEGTRTYSWVDPQEMAKLSREMHGLEFSRHLLDAGEAGIMPIAATLGFRLAEIEPGHAVLVGEVGEHLYNPIGIVHGGVAATLLDSAAGYAVQTTVPVGSTYTTLDLSVHYLRPLTADVGTLRATGEVINRGRRTALAHAEIRDAKDRLLAHATSSCMVFTTDA</sequence>
<proteinExistence type="predicted"/>
<protein>
    <submittedName>
        <fullName evidence="3">PaaI family thioesterase</fullName>
        <ecNumber evidence="3">3.1.2.-</ecNumber>
    </submittedName>
</protein>
<dbReference type="EC" id="3.1.2.-" evidence="3"/>
<dbReference type="GO" id="GO:0016787">
    <property type="term" value="F:hydrolase activity"/>
    <property type="evidence" value="ECO:0007669"/>
    <property type="project" value="UniProtKB-KW"/>
</dbReference>
<evidence type="ECO:0000256" key="1">
    <source>
        <dbReference type="ARBA" id="ARBA00022801"/>
    </source>
</evidence>
<dbReference type="NCBIfam" id="TIGR00369">
    <property type="entry name" value="unchar_dom_1"/>
    <property type="match status" value="1"/>
</dbReference>
<dbReference type="EMBL" id="CP142149">
    <property type="protein sequence ID" value="WSE26218.1"/>
    <property type="molecule type" value="Genomic_DNA"/>
</dbReference>